<dbReference type="RefSeq" id="WP_353070496.1">
    <property type="nucleotide sequence ID" value="NZ_CP132933.1"/>
</dbReference>
<organism evidence="2">
    <name type="scientific">Tunturiibacter empetritectus</name>
    <dbReference type="NCBI Taxonomy" id="3069691"/>
    <lineage>
        <taxon>Bacteria</taxon>
        <taxon>Pseudomonadati</taxon>
        <taxon>Acidobacteriota</taxon>
        <taxon>Terriglobia</taxon>
        <taxon>Terriglobales</taxon>
        <taxon>Acidobacteriaceae</taxon>
        <taxon>Tunturiibacter</taxon>
    </lineage>
</organism>
<name>A0AAU7ZJA8_9BACT</name>
<reference evidence="2" key="1">
    <citation type="submission" date="2023-08" db="EMBL/GenBank/DDBJ databases">
        <authorList>
            <person name="Messyasz A."/>
            <person name="Mannisto M.K."/>
            <person name="Kerkhof L.J."/>
            <person name="Haggblom M."/>
        </authorList>
    </citation>
    <scope>NUCLEOTIDE SEQUENCE</scope>
    <source>
        <strain evidence="2">M8UP23</strain>
        <plasmid evidence="2">unnamed1</plasmid>
    </source>
</reference>
<reference evidence="2" key="2">
    <citation type="journal article" date="2024" name="Environ. Microbiol.">
        <title>Genome analysis and description of Tunturibacter gen. nov. expands the diversity of Terriglobia in tundra soils.</title>
        <authorList>
            <person name="Messyasz A."/>
            <person name="Mannisto M.K."/>
            <person name="Kerkhof L.J."/>
            <person name="Haggblom M.M."/>
        </authorList>
    </citation>
    <scope>NUCLEOTIDE SEQUENCE</scope>
    <source>
        <strain evidence="2">M8UP23</strain>
    </source>
</reference>
<feature type="signal peptide" evidence="1">
    <location>
        <begin position="1"/>
        <end position="21"/>
    </location>
</feature>
<protein>
    <submittedName>
        <fullName evidence="2">Uncharacterized protein</fullName>
    </submittedName>
</protein>
<geneLocation type="plasmid" evidence="2">
    <name>unnamed1</name>
</geneLocation>
<gene>
    <name evidence="2" type="ORF">RBB75_20610</name>
</gene>
<dbReference type="AlphaFoldDB" id="A0AAU7ZJA8"/>
<accession>A0AAU7ZJA8</accession>
<evidence type="ECO:0000256" key="1">
    <source>
        <dbReference type="SAM" id="SignalP"/>
    </source>
</evidence>
<keyword evidence="1" id="KW-0732">Signal</keyword>
<feature type="chain" id="PRO_5043930351" evidence="1">
    <location>
        <begin position="22"/>
        <end position="147"/>
    </location>
</feature>
<dbReference type="KEGG" id="temp:RBB75_20610"/>
<evidence type="ECO:0000313" key="2">
    <source>
        <dbReference type="EMBL" id="XCB28841.1"/>
    </source>
</evidence>
<sequence>MGYFLATMLLLASLVPATTPAENPWNGAWVLDASRSTPGITDQAAEGYRFTLQPDGQIKWEIPSLGEVVTGKTDGVPMEIHRTKPSPGLTLSVTAEGPEVLIYRVARSGKPVGEGRMTLVENGKAWVDISWPAGQPQYAGEVVYVKQ</sequence>
<keyword evidence="2" id="KW-0614">Plasmid</keyword>
<dbReference type="EMBL" id="CP132933">
    <property type="protein sequence ID" value="XCB28841.1"/>
    <property type="molecule type" value="Genomic_DNA"/>
</dbReference>
<proteinExistence type="predicted"/>